<evidence type="ECO:0000313" key="8">
    <source>
        <dbReference type="Proteomes" id="UP000823895"/>
    </source>
</evidence>
<dbReference type="InterPro" id="IPR017896">
    <property type="entry name" value="4Fe4S_Fe-S-bd"/>
</dbReference>
<evidence type="ECO:0000256" key="1">
    <source>
        <dbReference type="ARBA" id="ARBA00022485"/>
    </source>
</evidence>
<dbReference type="GO" id="GO:0016020">
    <property type="term" value="C:membrane"/>
    <property type="evidence" value="ECO:0007669"/>
    <property type="project" value="InterPro"/>
</dbReference>
<dbReference type="PANTHER" id="PTHR10849:SF35">
    <property type="entry name" value="FORMATE HYDROGENLYASE SUBUNIT 6-RELATED"/>
    <property type="match status" value="1"/>
</dbReference>
<proteinExistence type="predicted"/>
<dbReference type="Proteomes" id="UP000823895">
    <property type="component" value="Unassembled WGS sequence"/>
</dbReference>
<name>A0A9D2T2F7_9FIRM</name>
<dbReference type="Gene3D" id="3.30.70.3270">
    <property type="match status" value="1"/>
</dbReference>
<dbReference type="InterPro" id="IPR017900">
    <property type="entry name" value="4Fe4S_Fe_S_CS"/>
</dbReference>
<dbReference type="GO" id="GO:0003954">
    <property type="term" value="F:NADH dehydrogenase activity"/>
    <property type="evidence" value="ECO:0007669"/>
    <property type="project" value="TreeGrafter"/>
</dbReference>
<dbReference type="GO" id="GO:0009060">
    <property type="term" value="P:aerobic respiration"/>
    <property type="evidence" value="ECO:0007669"/>
    <property type="project" value="TreeGrafter"/>
</dbReference>
<dbReference type="GO" id="GO:0051539">
    <property type="term" value="F:4 iron, 4 sulfur cluster binding"/>
    <property type="evidence" value="ECO:0007669"/>
    <property type="project" value="UniProtKB-KW"/>
</dbReference>
<reference evidence="7" key="1">
    <citation type="journal article" date="2021" name="PeerJ">
        <title>Extensive microbial diversity within the chicken gut microbiome revealed by metagenomics and culture.</title>
        <authorList>
            <person name="Gilroy R."/>
            <person name="Ravi A."/>
            <person name="Getino M."/>
            <person name="Pursley I."/>
            <person name="Horton D.L."/>
            <person name="Alikhan N.F."/>
            <person name="Baker D."/>
            <person name="Gharbi K."/>
            <person name="Hall N."/>
            <person name="Watson M."/>
            <person name="Adriaenssens E.M."/>
            <person name="Foster-Nyarko E."/>
            <person name="Jarju S."/>
            <person name="Secka A."/>
            <person name="Antonio M."/>
            <person name="Oren A."/>
            <person name="Chaudhuri R.R."/>
            <person name="La Ragione R."/>
            <person name="Hildebrand F."/>
            <person name="Pallen M.J."/>
        </authorList>
    </citation>
    <scope>NUCLEOTIDE SEQUENCE</scope>
    <source>
        <strain evidence="7">CHK165-2605</strain>
    </source>
</reference>
<dbReference type="EMBL" id="DWWI01000208">
    <property type="protein sequence ID" value="HJC44022.1"/>
    <property type="molecule type" value="Genomic_DNA"/>
</dbReference>
<reference evidence="7" key="2">
    <citation type="submission" date="2021-04" db="EMBL/GenBank/DDBJ databases">
        <authorList>
            <person name="Gilroy R."/>
        </authorList>
    </citation>
    <scope>NUCLEOTIDE SEQUENCE</scope>
    <source>
        <strain evidence="7">CHK165-2605</strain>
    </source>
</reference>
<dbReference type="PANTHER" id="PTHR10849">
    <property type="entry name" value="NADH DEHYDROGENASE UBIQUINONE IRON-SULFUR PROTEIN 8, MITOCHONDRIAL"/>
    <property type="match status" value="1"/>
</dbReference>
<dbReference type="SUPFAM" id="SSF46548">
    <property type="entry name" value="alpha-helical ferredoxin"/>
    <property type="match status" value="1"/>
</dbReference>
<keyword evidence="3" id="KW-0677">Repeat</keyword>
<keyword evidence="5" id="KW-0411">Iron-sulfur</keyword>
<evidence type="ECO:0000256" key="5">
    <source>
        <dbReference type="ARBA" id="ARBA00023014"/>
    </source>
</evidence>
<gene>
    <name evidence="7" type="ORF">H9756_10180</name>
</gene>
<dbReference type="PROSITE" id="PS51379">
    <property type="entry name" value="4FE4S_FER_2"/>
    <property type="match status" value="1"/>
</dbReference>
<comment type="caution">
    <text evidence="7">The sequence shown here is derived from an EMBL/GenBank/DDBJ whole genome shotgun (WGS) entry which is preliminary data.</text>
</comment>
<feature type="non-terminal residue" evidence="7">
    <location>
        <position position="67"/>
    </location>
</feature>
<protein>
    <submittedName>
        <fullName evidence="7">4Fe-4S dicluster domain-containing protein</fullName>
    </submittedName>
</protein>
<keyword evidence="2" id="KW-0479">Metal-binding</keyword>
<evidence type="ECO:0000256" key="2">
    <source>
        <dbReference type="ARBA" id="ARBA00022723"/>
    </source>
</evidence>
<keyword evidence="4" id="KW-0408">Iron</keyword>
<dbReference type="AlphaFoldDB" id="A0A9D2T2F7"/>
<evidence type="ECO:0000256" key="4">
    <source>
        <dbReference type="ARBA" id="ARBA00023004"/>
    </source>
</evidence>
<dbReference type="InterPro" id="IPR010226">
    <property type="entry name" value="NADH_quinone_OxRdtase_chainI"/>
</dbReference>
<evidence type="ECO:0000259" key="6">
    <source>
        <dbReference type="PROSITE" id="PS51379"/>
    </source>
</evidence>
<accession>A0A9D2T2F7</accession>
<evidence type="ECO:0000313" key="7">
    <source>
        <dbReference type="EMBL" id="HJC44022.1"/>
    </source>
</evidence>
<feature type="domain" description="4Fe-4S ferredoxin-type" evidence="6">
    <location>
        <begin position="34"/>
        <end position="63"/>
    </location>
</feature>
<dbReference type="PROSITE" id="PS00198">
    <property type="entry name" value="4FE4S_FER_1"/>
    <property type="match status" value="1"/>
</dbReference>
<dbReference type="Pfam" id="PF00037">
    <property type="entry name" value="Fer4"/>
    <property type="match status" value="1"/>
</dbReference>
<keyword evidence="1" id="KW-0004">4Fe-4S</keyword>
<dbReference type="GO" id="GO:0046872">
    <property type="term" value="F:metal ion binding"/>
    <property type="evidence" value="ECO:0007669"/>
    <property type="project" value="UniProtKB-KW"/>
</dbReference>
<sequence>MFTFAGRVIKNLFKKPATTQYPFEPVEYPERMRGHIRIEIENCISCGLCMRSCPSQAIRVDRKAGTW</sequence>
<organism evidence="7 8">
    <name type="scientific">Candidatus Mediterraneibacter gallistercoris</name>
    <dbReference type="NCBI Taxonomy" id="2838671"/>
    <lineage>
        <taxon>Bacteria</taxon>
        <taxon>Bacillati</taxon>
        <taxon>Bacillota</taxon>
        <taxon>Clostridia</taxon>
        <taxon>Lachnospirales</taxon>
        <taxon>Lachnospiraceae</taxon>
        <taxon>Mediterraneibacter</taxon>
    </lineage>
</organism>
<evidence type="ECO:0000256" key="3">
    <source>
        <dbReference type="ARBA" id="ARBA00022737"/>
    </source>
</evidence>